<evidence type="ECO:0000313" key="1">
    <source>
        <dbReference type="EMBL" id="PVH30060.1"/>
    </source>
</evidence>
<dbReference type="Gene3D" id="3.40.980.10">
    <property type="entry name" value="MoaB/Mog-like domain"/>
    <property type="match status" value="1"/>
</dbReference>
<dbReference type="EMBL" id="QDKM01000001">
    <property type="protein sequence ID" value="PVH30060.1"/>
    <property type="molecule type" value="Genomic_DNA"/>
</dbReference>
<organism evidence="1 2">
    <name type="scientific">Pararhodobacter oceanensis</name>
    <dbReference type="NCBI Taxonomy" id="2172121"/>
    <lineage>
        <taxon>Bacteria</taxon>
        <taxon>Pseudomonadati</taxon>
        <taxon>Pseudomonadota</taxon>
        <taxon>Alphaproteobacteria</taxon>
        <taxon>Rhodobacterales</taxon>
        <taxon>Paracoccaceae</taxon>
        <taxon>Pararhodobacter</taxon>
    </lineage>
</organism>
<dbReference type="OrthoDB" id="9779263at2"/>
<dbReference type="InterPro" id="IPR036425">
    <property type="entry name" value="MoaB/Mog-like_dom_sf"/>
</dbReference>
<dbReference type="AlphaFoldDB" id="A0A2T8HXA5"/>
<proteinExistence type="predicted"/>
<dbReference type="RefSeq" id="WP_116556464.1">
    <property type="nucleotide sequence ID" value="NZ_QDKM01000001.1"/>
</dbReference>
<gene>
    <name evidence="1" type="ORF">DDE20_00325</name>
</gene>
<name>A0A2T8HXA5_9RHOB</name>
<dbReference type="Proteomes" id="UP000245911">
    <property type="component" value="Unassembled WGS sequence"/>
</dbReference>
<dbReference type="UniPathway" id="UPA00344"/>
<evidence type="ECO:0000313" key="2">
    <source>
        <dbReference type="Proteomes" id="UP000245911"/>
    </source>
</evidence>
<keyword evidence="2" id="KW-1185">Reference proteome</keyword>
<reference evidence="1 2" key="1">
    <citation type="submission" date="2018-04" db="EMBL/GenBank/DDBJ databases">
        <title>Pararhodobacter oceanense sp. nov., isolated from marine intertidal sediment.</title>
        <authorList>
            <person name="Wang X.-L."/>
            <person name="Du Z.-J."/>
        </authorList>
    </citation>
    <scope>NUCLEOTIDE SEQUENCE [LARGE SCALE GENOMIC DNA]</scope>
    <source>
        <strain evidence="1 2">AM505</strain>
    </source>
</reference>
<dbReference type="SUPFAM" id="SSF53218">
    <property type="entry name" value="Molybdenum cofactor biosynthesis proteins"/>
    <property type="match status" value="1"/>
</dbReference>
<accession>A0A2T8HXA5</accession>
<sequence length="335" mass="34624">MDFGTVSLAQAEGAILAHSLAVTTGRLRKGLTLSAADIAALREAGYSHVTVARLGESDLHEDAAALEVARALVPDPTSVGLSLQEVGTGRVNILATAAGLAMVEAARIHAVNAVDPAITVSTVAPYYRMEPSGMVATVKIIPYGVDKASVSKAGAAAQAALKLARPQVRHAVLIETLTTAPAGKGHRITEDRLARFGVTLAAPCAVPHKEAPLAEAIAQARATSPDLILILTGSATSDIRDTAPAALRRAGGRVEHFGMPVDPGNLLFVGEINGTPVLGMPGSAKSPVMNGVDLVLEWLICGIAVNAAEIQRMGVGGLLKEIPSRPRPRAKRDTR</sequence>
<comment type="caution">
    <text evidence="1">The sequence shown here is derived from an EMBL/GenBank/DDBJ whole genome shotgun (WGS) entry which is preliminary data.</text>
</comment>
<dbReference type="CDD" id="cd03522">
    <property type="entry name" value="MoeA_like"/>
    <property type="match status" value="1"/>
</dbReference>
<protein>
    <submittedName>
        <fullName evidence="1">Molybdopterin biosynthesis protein</fullName>
    </submittedName>
</protein>